<dbReference type="EMBL" id="JAJJMA010077999">
    <property type="protein sequence ID" value="MCL7028316.1"/>
    <property type="molecule type" value="Genomic_DNA"/>
</dbReference>
<dbReference type="SUPFAM" id="SSF53098">
    <property type="entry name" value="Ribonuclease H-like"/>
    <property type="match status" value="1"/>
</dbReference>
<dbReference type="GO" id="GO:0006139">
    <property type="term" value="P:nucleobase-containing compound metabolic process"/>
    <property type="evidence" value="ECO:0007669"/>
    <property type="project" value="InterPro"/>
</dbReference>
<feature type="compositionally biased region" description="Basic residues" evidence="3">
    <location>
        <begin position="29"/>
        <end position="38"/>
    </location>
</feature>
<dbReference type="GO" id="GO:0005634">
    <property type="term" value="C:nucleus"/>
    <property type="evidence" value="ECO:0007669"/>
    <property type="project" value="TreeGrafter"/>
</dbReference>
<evidence type="ECO:0000313" key="6">
    <source>
        <dbReference type="Proteomes" id="UP001177140"/>
    </source>
</evidence>
<organism evidence="5 6">
    <name type="scientific">Papaver nudicaule</name>
    <name type="common">Iceland poppy</name>
    <dbReference type="NCBI Taxonomy" id="74823"/>
    <lineage>
        <taxon>Eukaryota</taxon>
        <taxon>Viridiplantae</taxon>
        <taxon>Streptophyta</taxon>
        <taxon>Embryophyta</taxon>
        <taxon>Tracheophyta</taxon>
        <taxon>Spermatophyta</taxon>
        <taxon>Magnoliopsida</taxon>
        <taxon>Ranunculales</taxon>
        <taxon>Papaveraceae</taxon>
        <taxon>Papaveroideae</taxon>
        <taxon>Papaver</taxon>
    </lineage>
</organism>
<dbReference type="GO" id="GO:0008408">
    <property type="term" value="F:3'-5' exonuclease activity"/>
    <property type="evidence" value="ECO:0007669"/>
    <property type="project" value="InterPro"/>
</dbReference>
<comment type="caution">
    <text evidence="5">The sequence shown here is derived from an EMBL/GenBank/DDBJ whole genome shotgun (WGS) entry which is preliminary data.</text>
</comment>
<dbReference type="SMART" id="SM00474">
    <property type="entry name" value="35EXOc"/>
    <property type="match status" value="1"/>
</dbReference>
<dbReference type="GO" id="GO:0005737">
    <property type="term" value="C:cytoplasm"/>
    <property type="evidence" value="ECO:0007669"/>
    <property type="project" value="TreeGrafter"/>
</dbReference>
<dbReference type="AlphaFoldDB" id="A0AA41S465"/>
<evidence type="ECO:0000259" key="4">
    <source>
        <dbReference type="SMART" id="SM00474"/>
    </source>
</evidence>
<name>A0AA41S465_PAPNU</name>
<feature type="domain" description="3'-5' exonuclease" evidence="4">
    <location>
        <begin position="65"/>
        <end position="262"/>
    </location>
</feature>
<reference evidence="5" key="1">
    <citation type="submission" date="2022-03" db="EMBL/GenBank/DDBJ databases">
        <title>A functionally conserved STORR gene fusion in Papaver species that diverged 16.8 million years ago.</title>
        <authorList>
            <person name="Catania T."/>
        </authorList>
    </citation>
    <scope>NUCLEOTIDE SEQUENCE</scope>
    <source>
        <strain evidence="5">S-191538</strain>
    </source>
</reference>
<accession>A0AA41S465</accession>
<dbReference type="PANTHER" id="PTHR13620">
    <property type="entry name" value="3-5 EXONUCLEASE"/>
    <property type="match status" value="1"/>
</dbReference>
<proteinExistence type="predicted"/>
<keyword evidence="1" id="KW-0540">Nuclease</keyword>
<dbReference type="PANTHER" id="PTHR13620:SF105">
    <property type="entry name" value="OS01G0737700 PROTEIN"/>
    <property type="match status" value="1"/>
</dbReference>
<dbReference type="InterPro" id="IPR012337">
    <property type="entry name" value="RNaseH-like_sf"/>
</dbReference>
<dbReference type="GO" id="GO:0003676">
    <property type="term" value="F:nucleic acid binding"/>
    <property type="evidence" value="ECO:0007669"/>
    <property type="project" value="InterPro"/>
</dbReference>
<sequence>SSSVQNIQNGLADLSLNGANTKLGGQSSKSKKKWRGRVRGGGDKVTDVKAIDKSKSTHHTYQVSFHNIKIKTTVTNAASKLDKWIGNVYKKFHDKLDNLIVGLAIEWRRTRTPDSRNKVAVLQLCASRQCLIFQFLCCDGIPKSLYDFLGNDKITFAGVGIARDAYMLLVDYNLKVARTAQLGSLAAYKLTNTIADYRESQFHRAGLKRLAREVLYKKLPKKKYLELSNWERDFLKDEQVEYLCLDAFVSFQLGMDLINRVSPVHPYENSNEDPSEPEKVEEEKASGSFDIVFGTF</sequence>
<dbReference type="InterPro" id="IPR002562">
    <property type="entry name" value="3'-5'_exonuclease_dom"/>
</dbReference>
<dbReference type="Pfam" id="PF01612">
    <property type="entry name" value="DNA_pol_A_exo1"/>
    <property type="match status" value="1"/>
</dbReference>
<keyword evidence="2" id="KW-0378">Hydrolase</keyword>
<feature type="region of interest" description="Disordered" evidence="3">
    <location>
        <begin position="18"/>
        <end position="42"/>
    </location>
</feature>
<dbReference type="Proteomes" id="UP001177140">
    <property type="component" value="Unassembled WGS sequence"/>
</dbReference>
<protein>
    <recommendedName>
        <fullName evidence="4">3'-5' exonuclease domain-containing protein</fullName>
    </recommendedName>
</protein>
<feature type="region of interest" description="Disordered" evidence="3">
    <location>
        <begin position="264"/>
        <end position="289"/>
    </location>
</feature>
<evidence type="ECO:0000256" key="1">
    <source>
        <dbReference type="ARBA" id="ARBA00022722"/>
    </source>
</evidence>
<evidence type="ECO:0000313" key="5">
    <source>
        <dbReference type="EMBL" id="MCL7028316.1"/>
    </source>
</evidence>
<evidence type="ECO:0000256" key="3">
    <source>
        <dbReference type="SAM" id="MobiDB-lite"/>
    </source>
</evidence>
<dbReference type="Gene3D" id="3.30.420.10">
    <property type="entry name" value="Ribonuclease H-like superfamily/Ribonuclease H"/>
    <property type="match status" value="1"/>
</dbReference>
<keyword evidence="6" id="KW-1185">Reference proteome</keyword>
<feature type="non-terminal residue" evidence="5">
    <location>
        <position position="1"/>
    </location>
</feature>
<dbReference type="InterPro" id="IPR036397">
    <property type="entry name" value="RNaseH_sf"/>
</dbReference>
<dbReference type="InterPro" id="IPR051132">
    <property type="entry name" value="3-5_Exonuclease_domain"/>
</dbReference>
<evidence type="ECO:0000256" key="2">
    <source>
        <dbReference type="ARBA" id="ARBA00022801"/>
    </source>
</evidence>
<dbReference type="CDD" id="cd06141">
    <property type="entry name" value="WRN_exo"/>
    <property type="match status" value="1"/>
</dbReference>
<gene>
    <name evidence="5" type="ORF">MKW94_008407</name>
</gene>
<feature type="compositionally biased region" description="Basic and acidic residues" evidence="3">
    <location>
        <begin position="276"/>
        <end position="285"/>
    </location>
</feature>